<dbReference type="InterPro" id="IPR008490">
    <property type="entry name" value="Transposase_InsH_N"/>
</dbReference>
<reference evidence="3 4" key="1">
    <citation type="submission" date="2020-08" db="EMBL/GenBank/DDBJ databases">
        <title>Genomic Encyclopedia of Type Strains, Phase IV (KMG-IV): sequencing the most valuable type-strain genomes for metagenomic binning, comparative biology and taxonomic classification.</title>
        <authorList>
            <person name="Goeker M."/>
        </authorList>
    </citation>
    <scope>NUCLEOTIDE SEQUENCE [LARGE SCALE GENOMIC DNA]</scope>
    <source>
        <strain evidence="3 4">DSM 24696</strain>
    </source>
</reference>
<evidence type="ECO:0000256" key="1">
    <source>
        <dbReference type="SAM" id="Coils"/>
    </source>
</evidence>
<comment type="caution">
    <text evidence="3">The sequence shown here is derived from an EMBL/GenBank/DDBJ whole genome shotgun (WGS) entry which is preliminary data.</text>
</comment>
<feature type="coiled-coil region" evidence="1">
    <location>
        <begin position="203"/>
        <end position="253"/>
    </location>
</feature>
<dbReference type="Proteomes" id="UP000551878">
    <property type="component" value="Unassembled WGS sequence"/>
</dbReference>
<dbReference type="PANTHER" id="PTHR33408">
    <property type="entry name" value="TRANSPOSASE"/>
    <property type="match status" value="1"/>
</dbReference>
<dbReference type="PANTHER" id="PTHR33408:SF2">
    <property type="entry name" value="TRANSPOSASE DDE DOMAIN-CONTAINING PROTEIN"/>
    <property type="match status" value="1"/>
</dbReference>
<feature type="domain" description="Transposase InsH N-terminal" evidence="2">
    <location>
        <begin position="21"/>
        <end position="111"/>
    </location>
</feature>
<keyword evidence="4" id="KW-1185">Reference proteome</keyword>
<dbReference type="Pfam" id="PF05598">
    <property type="entry name" value="DUF772"/>
    <property type="match status" value="1"/>
</dbReference>
<dbReference type="RefSeq" id="WP_184665532.1">
    <property type="nucleotide sequence ID" value="NZ_JACHHB010000037.1"/>
</dbReference>
<evidence type="ECO:0000313" key="4">
    <source>
        <dbReference type="Proteomes" id="UP000551878"/>
    </source>
</evidence>
<accession>A0A840QUC9</accession>
<evidence type="ECO:0000259" key="2">
    <source>
        <dbReference type="Pfam" id="PF05598"/>
    </source>
</evidence>
<gene>
    <name evidence="3" type="ORF">HNQ41_003384</name>
</gene>
<dbReference type="AlphaFoldDB" id="A0A840QUC9"/>
<feature type="non-terminal residue" evidence="3">
    <location>
        <position position="346"/>
    </location>
</feature>
<evidence type="ECO:0000313" key="3">
    <source>
        <dbReference type="EMBL" id="MBB5175142.1"/>
    </source>
</evidence>
<sequence>MSNYSATFIEYNMDQLVLPMDFSDMIPEDHVSRVVNEMVEMVDDDLFFSAYRGGGRSAYHPKMMTKVILYAYTQKLYSCREIARALREHLPMMWLAARQTPDFRTINRFRSERMKDLIEPLFTSLIQLLLDQNYITMENYFLDGTKIEANANRYTFVWKKSTERYEQKLQEKLDELFWKIEETIVEDQAFEKGSSEPNSKITSEQLQETVKIVEEKVQETEKEAEVEKDPEERKAKKAEYREWRRVYKKIENDYLPRLRKYEQQMATFGDRNSYSKTDTDATFMRMKEDHMKNGQLKPGYNIQAGTENQFILGYTIHQRPTDTRCFQPHMEMLKKRNLPFPNRITA</sequence>
<keyword evidence="1" id="KW-0175">Coiled coil</keyword>
<dbReference type="EMBL" id="JACHHB010000037">
    <property type="protein sequence ID" value="MBB5175142.1"/>
    <property type="molecule type" value="Genomic_DNA"/>
</dbReference>
<proteinExistence type="predicted"/>
<name>A0A840QUC9_9BACI</name>
<protein>
    <submittedName>
        <fullName evidence="3">Transposase</fullName>
    </submittedName>
</protein>
<organism evidence="3 4">
    <name type="scientific">Texcoconibacillus texcoconensis</name>
    <dbReference type="NCBI Taxonomy" id="1095777"/>
    <lineage>
        <taxon>Bacteria</taxon>
        <taxon>Bacillati</taxon>
        <taxon>Bacillota</taxon>
        <taxon>Bacilli</taxon>
        <taxon>Bacillales</taxon>
        <taxon>Bacillaceae</taxon>
        <taxon>Texcoconibacillus</taxon>
    </lineage>
</organism>